<dbReference type="GO" id="GO:0061710">
    <property type="term" value="F:L-threonylcarbamoyladenylate synthase"/>
    <property type="evidence" value="ECO:0007669"/>
    <property type="project" value="UniProtKB-EC"/>
</dbReference>
<keyword evidence="5 13" id="KW-0963">Cytoplasm</keyword>
<evidence type="ECO:0000256" key="10">
    <source>
        <dbReference type="ARBA" id="ARBA00022840"/>
    </source>
</evidence>
<feature type="binding site" evidence="14">
    <location>
        <position position="180"/>
    </location>
    <ligand>
        <name>ATP</name>
        <dbReference type="ChEBI" id="CHEBI:30616"/>
    </ligand>
</feature>
<proteinExistence type="inferred from homology"/>
<evidence type="ECO:0000256" key="7">
    <source>
        <dbReference type="ARBA" id="ARBA00022694"/>
    </source>
</evidence>
<dbReference type="EMBL" id="FNIT01000003">
    <property type="protein sequence ID" value="SDO07970.1"/>
    <property type="molecule type" value="Genomic_DNA"/>
</dbReference>
<keyword evidence="8 13" id="KW-0548">Nucleotidyltransferase</keyword>
<gene>
    <name evidence="16" type="ORF">SAMN05192530_103197</name>
</gene>
<comment type="function">
    <text evidence="13">Required for the formation of a threonylcarbamoyl group on adenosine at position 37 (t(6)A37) in tRNAs that read codons beginning with adenine.</text>
</comment>
<evidence type="ECO:0000256" key="2">
    <source>
        <dbReference type="ARBA" id="ARBA00007663"/>
    </source>
</evidence>
<dbReference type="GO" id="GO:0005524">
    <property type="term" value="F:ATP binding"/>
    <property type="evidence" value="ECO:0007669"/>
    <property type="project" value="UniProtKB-UniRule"/>
</dbReference>
<evidence type="ECO:0000259" key="15">
    <source>
        <dbReference type="PROSITE" id="PS51163"/>
    </source>
</evidence>
<evidence type="ECO:0000256" key="3">
    <source>
        <dbReference type="ARBA" id="ARBA00012584"/>
    </source>
</evidence>
<organism evidence="16 17">
    <name type="scientific">Aureimonas jatrophae</name>
    <dbReference type="NCBI Taxonomy" id="1166073"/>
    <lineage>
        <taxon>Bacteria</taxon>
        <taxon>Pseudomonadati</taxon>
        <taxon>Pseudomonadota</taxon>
        <taxon>Alphaproteobacteria</taxon>
        <taxon>Hyphomicrobiales</taxon>
        <taxon>Aurantimonadaceae</taxon>
        <taxon>Aureimonas</taxon>
    </lineage>
</organism>
<keyword evidence="9 13" id="KW-0547">Nucleotide-binding</keyword>
<evidence type="ECO:0000256" key="11">
    <source>
        <dbReference type="ARBA" id="ARBA00029774"/>
    </source>
</evidence>
<dbReference type="GO" id="GO:0005737">
    <property type="term" value="C:cytoplasm"/>
    <property type="evidence" value="ECO:0007669"/>
    <property type="project" value="UniProtKB-SubCell"/>
</dbReference>
<keyword evidence="6 13" id="KW-0808">Transferase</keyword>
<dbReference type="PIRSF" id="PIRSF004930">
    <property type="entry name" value="Tln_factor_SUA5"/>
    <property type="match status" value="1"/>
</dbReference>
<keyword evidence="10 13" id="KW-0067">ATP-binding</keyword>
<feature type="domain" description="YrdC-like" evidence="15">
    <location>
        <begin position="1"/>
        <end position="184"/>
    </location>
</feature>
<feature type="binding site" evidence="14">
    <location>
        <position position="126"/>
    </location>
    <ligand>
        <name>L-threonine</name>
        <dbReference type="ChEBI" id="CHEBI:57926"/>
    </ligand>
</feature>
<evidence type="ECO:0000313" key="16">
    <source>
        <dbReference type="EMBL" id="SDO07970.1"/>
    </source>
</evidence>
<evidence type="ECO:0000256" key="13">
    <source>
        <dbReference type="PIRNR" id="PIRNR004930"/>
    </source>
</evidence>
<evidence type="ECO:0000256" key="8">
    <source>
        <dbReference type="ARBA" id="ARBA00022695"/>
    </source>
</evidence>
<dbReference type="Gene3D" id="3.90.870.10">
    <property type="entry name" value="DHBP synthase"/>
    <property type="match status" value="1"/>
</dbReference>
<dbReference type="PANTHER" id="PTHR17490">
    <property type="entry name" value="SUA5"/>
    <property type="match status" value="1"/>
</dbReference>
<feature type="binding site" evidence="14">
    <location>
        <position position="107"/>
    </location>
    <ligand>
        <name>L-threonine</name>
        <dbReference type="ChEBI" id="CHEBI:57926"/>
    </ligand>
</feature>
<dbReference type="InterPro" id="IPR010923">
    <property type="entry name" value="T(6)A37_SUA5"/>
</dbReference>
<dbReference type="InterPro" id="IPR038385">
    <property type="entry name" value="Sua5/YwlC_C"/>
</dbReference>
<keyword evidence="7 13" id="KW-0819">tRNA processing</keyword>
<dbReference type="Pfam" id="PF01300">
    <property type="entry name" value="Sua5_yciO_yrdC"/>
    <property type="match status" value="1"/>
</dbReference>
<dbReference type="GO" id="GO:0000049">
    <property type="term" value="F:tRNA binding"/>
    <property type="evidence" value="ECO:0007669"/>
    <property type="project" value="TreeGrafter"/>
</dbReference>
<dbReference type="InterPro" id="IPR050156">
    <property type="entry name" value="TC-AMP_synthase_SUA5"/>
</dbReference>
<dbReference type="Gene3D" id="3.40.50.11030">
    <property type="entry name" value="Threonylcarbamoyl-AMP synthase, C-terminal domain"/>
    <property type="match status" value="1"/>
</dbReference>
<evidence type="ECO:0000256" key="6">
    <source>
        <dbReference type="ARBA" id="ARBA00022679"/>
    </source>
</evidence>
<reference evidence="16 17" key="1">
    <citation type="submission" date="2016-10" db="EMBL/GenBank/DDBJ databases">
        <authorList>
            <person name="de Groot N.N."/>
        </authorList>
    </citation>
    <scope>NUCLEOTIDE SEQUENCE [LARGE SCALE GENOMIC DNA]</scope>
    <source>
        <strain evidence="17">L7-484,KACC 16230,DSM 25025</strain>
    </source>
</reference>
<keyword evidence="17" id="KW-1185">Reference proteome</keyword>
<dbReference type="NCBIfam" id="TIGR00057">
    <property type="entry name" value="L-threonylcarbamoyladenylate synthase"/>
    <property type="match status" value="1"/>
</dbReference>
<protein>
    <recommendedName>
        <fullName evidence="4 13">Threonylcarbamoyl-AMP synthase</fullName>
        <shortName evidence="13">TC-AMP synthase</shortName>
        <ecNumber evidence="3 13">2.7.7.87</ecNumber>
    </recommendedName>
    <alternativeName>
        <fullName evidence="11 13">L-threonylcarbamoyladenylate synthase</fullName>
    </alternativeName>
</protein>
<feature type="binding site" evidence="14">
    <location>
        <position position="136"/>
    </location>
    <ligand>
        <name>ATP</name>
        <dbReference type="ChEBI" id="CHEBI:30616"/>
    </ligand>
</feature>
<feature type="binding site" evidence="14">
    <location>
        <position position="20"/>
    </location>
    <ligand>
        <name>L-threonine</name>
        <dbReference type="ChEBI" id="CHEBI:57926"/>
    </ligand>
</feature>
<dbReference type="SUPFAM" id="SSF55821">
    <property type="entry name" value="YrdC/RibB"/>
    <property type="match status" value="1"/>
</dbReference>
<evidence type="ECO:0000256" key="12">
    <source>
        <dbReference type="ARBA" id="ARBA00048366"/>
    </source>
</evidence>
<dbReference type="PROSITE" id="PS51163">
    <property type="entry name" value="YRDC"/>
    <property type="match status" value="1"/>
</dbReference>
<dbReference type="GO" id="GO:0008033">
    <property type="term" value="P:tRNA processing"/>
    <property type="evidence" value="ECO:0007669"/>
    <property type="project" value="UniProtKB-KW"/>
</dbReference>
<dbReference type="InterPro" id="IPR017945">
    <property type="entry name" value="DHBP_synth_RibB-like_a/b_dom"/>
</dbReference>
<evidence type="ECO:0000256" key="5">
    <source>
        <dbReference type="ARBA" id="ARBA00022490"/>
    </source>
</evidence>
<dbReference type="AlphaFoldDB" id="A0A1H0GM55"/>
<dbReference type="Pfam" id="PF03481">
    <property type="entry name" value="Sua5_C"/>
    <property type="match status" value="1"/>
</dbReference>
<sequence length="307" mass="32239">MDEAVRILRGGGLVAAHTETVYGLCGDATNGEAVAGIFEAKGRPSFNPLICHVASLEMAGRIAVLSPEALILAERFWPGPLTLVLPMRPEASLHPLVTAGLPTVAVRVPRGPLRELADRMDRPIAAPSANRSGRISPTTAEHVLRTLDSRIALVLDGGATSHGLESAIVGFGPEGPVLLRPGPIEVEKLSAVLGCEIRGRVSNAVLNAPGQMTSHYAPHGAVRLDAERPQSDECWIGFGPDPVEAAACASATNLSPRGDLREAAANLFAALNRFDDPDIPRIAVASIPHVGLGHAINDRLRRAAADR</sequence>
<comment type="subcellular location">
    <subcellularLocation>
        <location evidence="1 13">Cytoplasm</location>
    </subcellularLocation>
</comment>
<evidence type="ECO:0000313" key="17">
    <source>
        <dbReference type="Proteomes" id="UP000198793"/>
    </source>
</evidence>
<dbReference type="InterPro" id="IPR005145">
    <property type="entry name" value="Sua5_C"/>
</dbReference>
<feature type="binding site" evidence="14">
    <location>
        <position position="52"/>
    </location>
    <ligand>
        <name>L-threonine</name>
        <dbReference type="ChEBI" id="CHEBI:57926"/>
    </ligand>
</feature>
<name>A0A1H0GM55_9HYPH</name>
<feature type="binding site" evidence="14">
    <location>
        <position position="43"/>
    </location>
    <ligand>
        <name>ATP</name>
        <dbReference type="ChEBI" id="CHEBI:30616"/>
    </ligand>
</feature>
<dbReference type="GO" id="GO:0003725">
    <property type="term" value="F:double-stranded RNA binding"/>
    <property type="evidence" value="ECO:0007669"/>
    <property type="project" value="UniProtKB-UniRule"/>
</dbReference>
<accession>A0A1H0GM55</accession>
<evidence type="ECO:0000256" key="9">
    <source>
        <dbReference type="ARBA" id="ARBA00022741"/>
    </source>
</evidence>
<feature type="binding site" evidence="14">
    <location>
        <position position="103"/>
    </location>
    <ligand>
        <name>ATP</name>
        <dbReference type="ChEBI" id="CHEBI:30616"/>
    </ligand>
</feature>
<dbReference type="Proteomes" id="UP000198793">
    <property type="component" value="Unassembled WGS sequence"/>
</dbReference>
<dbReference type="PANTHER" id="PTHR17490:SF16">
    <property type="entry name" value="THREONYLCARBAMOYL-AMP SYNTHASE"/>
    <property type="match status" value="1"/>
</dbReference>
<dbReference type="InterPro" id="IPR006070">
    <property type="entry name" value="Sua5-like_dom"/>
</dbReference>
<feature type="binding site" evidence="14">
    <location>
        <position position="128"/>
    </location>
    <ligand>
        <name>ATP</name>
        <dbReference type="ChEBI" id="CHEBI:30616"/>
    </ligand>
</feature>
<comment type="similarity">
    <text evidence="2 13">Belongs to the SUA5 family.</text>
</comment>
<comment type="catalytic activity">
    <reaction evidence="12 13">
        <text>L-threonine + hydrogencarbonate + ATP = L-threonylcarbamoyladenylate + diphosphate + H2O</text>
        <dbReference type="Rhea" id="RHEA:36407"/>
        <dbReference type="ChEBI" id="CHEBI:15377"/>
        <dbReference type="ChEBI" id="CHEBI:17544"/>
        <dbReference type="ChEBI" id="CHEBI:30616"/>
        <dbReference type="ChEBI" id="CHEBI:33019"/>
        <dbReference type="ChEBI" id="CHEBI:57926"/>
        <dbReference type="ChEBI" id="CHEBI:73682"/>
        <dbReference type="EC" id="2.7.7.87"/>
    </reaction>
</comment>
<evidence type="ECO:0000256" key="4">
    <source>
        <dbReference type="ARBA" id="ARBA00015492"/>
    </source>
</evidence>
<dbReference type="EC" id="2.7.7.87" evidence="3 13"/>
<dbReference type="GO" id="GO:0006450">
    <property type="term" value="P:regulation of translational fidelity"/>
    <property type="evidence" value="ECO:0007669"/>
    <property type="project" value="TreeGrafter"/>
</dbReference>
<feature type="binding site" evidence="14">
    <location>
        <position position="216"/>
    </location>
    <ligand>
        <name>ATP</name>
        <dbReference type="ChEBI" id="CHEBI:30616"/>
    </ligand>
</feature>
<dbReference type="STRING" id="1166073.SAMN05192530_103197"/>
<evidence type="ECO:0000256" key="1">
    <source>
        <dbReference type="ARBA" id="ARBA00004496"/>
    </source>
</evidence>
<feature type="binding site" evidence="14">
    <location>
        <position position="47"/>
    </location>
    <ligand>
        <name>ATP</name>
        <dbReference type="ChEBI" id="CHEBI:30616"/>
    </ligand>
</feature>
<evidence type="ECO:0000256" key="14">
    <source>
        <dbReference type="PIRSR" id="PIRSR004930-1"/>
    </source>
</evidence>
<feature type="binding site" evidence="14">
    <location>
        <position position="166"/>
    </location>
    <ligand>
        <name>L-threonine</name>
        <dbReference type="ChEBI" id="CHEBI:57926"/>
    </ligand>
</feature>